<dbReference type="PANTHER" id="PTHR21015">
    <property type="entry name" value="UDP-N-ACETYLGLUCOSAMINE--N-ACETYLMURAMYL-(PENTAPEPTIDE) PYROPHOSPHORYL-UNDECAPRENOL N-ACETYLGLUCOSAMINE TRANSFERASE 1"/>
    <property type="match status" value="1"/>
</dbReference>
<accession>A0A2R6AW17</accession>
<dbReference type="GO" id="GO:0008194">
    <property type="term" value="F:UDP-glycosyltransferase activity"/>
    <property type="evidence" value="ECO:0007669"/>
    <property type="project" value="InterPro"/>
</dbReference>
<evidence type="ECO:0000313" key="4">
    <source>
        <dbReference type="Proteomes" id="UP000240490"/>
    </source>
</evidence>
<gene>
    <name evidence="3" type="ORF">B9Q08_04430</name>
</gene>
<comment type="similarity">
    <text evidence="1">Belongs to the glycosyltransferase 28 family.</text>
</comment>
<dbReference type="InterPro" id="IPR002213">
    <property type="entry name" value="UDP_glucos_trans"/>
</dbReference>
<organism evidence="3 4">
    <name type="scientific">Candidatus Marsarchaeota G2 archaeon ECH_B_SAG-M15</name>
    <dbReference type="NCBI Taxonomy" id="1978162"/>
    <lineage>
        <taxon>Archaea</taxon>
        <taxon>Candidatus Marsarchaeota</taxon>
        <taxon>Candidatus Marsarchaeota group 2</taxon>
    </lineage>
</organism>
<name>A0A2R6AW17_9ARCH</name>
<evidence type="ECO:0000256" key="1">
    <source>
        <dbReference type="ARBA" id="ARBA00006962"/>
    </source>
</evidence>
<dbReference type="CDD" id="cd03784">
    <property type="entry name" value="GT1_Gtf-like"/>
    <property type="match status" value="1"/>
</dbReference>
<evidence type="ECO:0000259" key="2">
    <source>
        <dbReference type="Pfam" id="PF04101"/>
    </source>
</evidence>
<feature type="domain" description="Glycosyl transferase family 28 C-terminal" evidence="2">
    <location>
        <begin position="290"/>
        <end position="396"/>
    </location>
</feature>
<dbReference type="SUPFAM" id="SSF53756">
    <property type="entry name" value="UDP-Glycosyltransferase/glycogen phosphorylase"/>
    <property type="match status" value="1"/>
</dbReference>
<sequence>MLGRVVVGFMRSPGVRPTVVIGACGIGLGHVGRMLPVARRLAGRGYGVVFTSYGDAVSFCLRENFLTYRESSISYGVREDGSVSLKQTFKGAPRLLKAFSDQVEAELAVMKKHKPRVVVSDSRLSTLLAARILGIPSILVMHEFKLMLPLDVNKLPGLSVLKQIVERVVLETFGIGWDLANVVLITDYPAPYTVSKYNVVIPEFLRHKAEFVGTVGSARGALSKWDARRLLGLEGSPVVYFGLSGLPEERRALFDRLFPLAKGVSGLGYTVLLSKGEPNGSTRPVRSGRVTVYEWLPDRSLGYAAADVFVSVGGQTSIGEAMKYGLPMIVVPTPNHTEHDVIAESVSMMGLGYRIRVGELTFERFAGALTSIMRDGYVERAAQVAEKLKHYDAISRIVDKVEEFLVD</sequence>
<dbReference type="GO" id="GO:0016758">
    <property type="term" value="F:hexosyltransferase activity"/>
    <property type="evidence" value="ECO:0007669"/>
    <property type="project" value="InterPro"/>
</dbReference>
<dbReference type="AlphaFoldDB" id="A0A2R6AW17"/>
<evidence type="ECO:0000313" key="3">
    <source>
        <dbReference type="EMBL" id="PSN90582.1"/>
    </source>
</evidence>
<dbReference type="InterPro" id="IPR007235">
    <property type="entry name" value="Glyco_trans_28_C"/>
</dbReference>
<proteinExistence type="inferred from homology"/>
<dbReference type="Proteomes" id="UP000240490">
    <property type="component" value="Unassembled WGS sequence"/>
</dbReference>
<reference evidence="3 4" key="1">
    <citation type="submission" date="2017-04" db="EMBL/GenBank/DDBJ databases">
        <title>Novel microbial lineages endemic to geothermal iron-oxide mats fill important gaps in the evolutionary history of Archaea.</title>
        <authorList>
            <person name="Jay Z.J."/>
            <person name="Beam J.P."/>
            <person name="Dlakic M."/>
            <person name="Rusch D.B."/>
            <person name="Kozubal M.A."/>
            <person name="Inskeep W.P."/>
        </authorList>
    </citation>
    <scope>NUCLEOTIDE SEQUENCE [LARGE SCALE GENOMIC DNA]</scope>
    <source>
        <strain evidence="3">ECH_B_SAG-M15</strain>
    </source>
</reference>
<dbReference type="EMBL" id="NEXJ01000077">
    <property type="protein sequence ID" value="PSN90582.1"/>
    <property type="molecule type" value="Genomic_DNA"/>
</dbReference>
<dbReference type="Gene3D" id="3.40.50.2000">
    <property type="entry name" value="Glycogen Phosphorylase B"/>
    <property type="match status" value="2"/>
</dbReference>
<dbReference type="PANTHER" id="PTHR21015:SF22">
    <property type="entry name" value="GLYCOSYLTRANSFERASE"/>
    <property type="match status" value="1"/>
</dbReference>
<protein>
    <recommendedName>
        <fullName evidence="2">Glycosyl transferase family 28 C-terminal domain-containing protein</fullName>
    </recommendedName>
</protein>
<dbReference type="Pfam" id="PF04101">
    <property type="entry name" value="Glyco_tran_28_C"/>
    <property type="match status" value="1"/>
</dbReference>
<comment type="caution">
    <text evidence="3">The sequence shown here is derived from an EMBL/GenBank/DDBJ whole genome shotgun (WGS) entry which is preliminary data.</text>
</comment>